<dbReference type="Proteomes" id="UP000061603">
    <property type="component" value="Chromosome"/>
</dbReference>
<dbReference type="InterPro" id="IPR013766">
    <property type="entry name" value="Thioredoxin_domain"/>
</dbReference>
<evidence type="ECO:0000313" key="5">
    <source>
        <dbReference type="EMBL" id="AJP47503.1"/>
    </source>
</evidence>
<dbReference type="HOGENOM" id="CLU_042529_11_1_4"/>
<dbReference type="InterPro" id="IPR036249">
    <property type="entry name" value="Thioredoxin-like_sf"/>
</dbReference>
<dbReference type="AlphaFoldDB" id="A0A0C5J703"/>
<dbReference type="PROSITE" id="PS00194">
    <property type="entry name" value="THIOREDOXIN_1"/>
    <property type="match status" value="1"/>
</dbReference>
<dbReference type="PROSITE" id="PS51352">
    <property type="entry name" value="THIOREDOXIN_2"/>
    <property type="match status" value="1"/>
</dbReference>
<dbReference type="InterPro" id="IPR013740">
    <property type="entry name" value="Redoxin"/>
</dbReference>
<dbReference type="GO" id="GO:0030313">
    <property type="term" value="C:cell envelope"/>
    <property type="evidence" value="ECO:0007669"/>
    <property type="project" value="UniProtKB-SubCell"/>
</dbReference>
<dbReference type="InterPro" id="IPR017937">
    <property type="entry name" value="Thioredoxin_CS"/>
</dbReference>
<dbReference type="PANTHER" id="PTHR42852">
    <property type="entry name" value="THIOL:DISULFIDE INTERCHANGE PROTEIN DSBE"/>
    <property type="match status" value="1"/>
</dbReference>
<feature type="domain" description="Thioredoxin" evidence="4">
    <location>
        <begin position="44"/>
        <end position="185"/>
    </location>
</feature>
<evidence type="ECO:0000313" key="6">
    <source>
        <dbReference type="Proteomes" id="UP000061603"/>
    </source>
</evidence>
<dbReference type="InterPro" id="IPR050553">
    <property type="entry name" value="Thioredoxin_ResA/DsbE_sf"/>
</dbReference>
<dbReference type="CDD" id="cd02966">
    <property type="entry name" value="TlpA_like_family"/>
    <property type="match status" value="1"/>
</dbReference>
<evidence type="ECO:0000256" key="3">
    <source>
        <dbReference type="ARBA" id="ARBA00023284"/>
    </source>
</evidence>
<dbReference type="KEGG" id="rbu:PG1C_01565"/>
<accession>A0A0C5J703</accession>
<keyword evidence="2" id="KW-0201">Cytochrome c-type biogenesis</keyword>
<evidence type="ECO:0000259" key="4">
    <source>
        <dbReference type="PROSITE" id="PS51352"/>
    </source>
</evidence>
<dbReference type="STRING" id="1565605.PG1C_01565"/>
<proteinExistence type="predicted"/>
<comment type="subcellular location">
    <subcellularLocation>
        <location evidence="1">Cell envelope</location>
    </subcellularLocation>
</comment>
<gene>
    <name evidence="5" type="ORF">PG1C_01565</name>
</gene>
<dbReference type="PANTHER" id="PTHR42852:SF13">
    <property type="entry name" value="PROTEIN DIPZ"/>
    <property type="match status" value="1"/>
</dbReference>
<dbReference type="Gene3D" id="3.40.30.10">
    <property type="entry name" value="Glutaredoxin"/>
    <property type="match status" value="1"/>
</dbReference>
<keyword evidence="6" id="KW-1185">Reference proteome</keyword>
<name>A0A0C5J703_9PROT</name>
<protein>
    <recommendedName>
        <fullName evidence="4">Thioredoxin domain-containing protein</fullName>
    </recommendedName>
</protein>
<sequence length="186" mass="20747">MQNRLVRFLLLAVIAIAAGSSGYLISRERHAPDPSRQPSGTSTQPVVNSLLRTSFASTEGQWQTLAAWHGKVLVINFWATWCPPCREEMPMFSNLQTKYKDKGLQFVGISIDSVDKVREYQSIEKITYPLLMGSPDAMSLSEALGNMSQALPFTVLITRQGQLDSVKIGRFSEDELEARLNALLKQ</sequence>
<keyword evidence="3" id="KW-0676">Redox-active center</keyword>
<dbReference type="Pfam" id="PF08534">
    <property type="entry name" value="Redoxin"/>
    <property type="match status" value="1"/>
</dbReference>
<organism evidence="5 6">
    <name type="scientific">Rugosibacter aromaticivorans</name>
    <dbReference type="NCBI Taxonomy" id="1565605"/>
    <lineage>
        <taxon>Bacteria</taxon>
        <taxon>Pseudomonadati</taxon>
        <taxon>Pseudomonadota</taxon>
        <taxon>Betaproteobacteria</taxon>
        <taxon>Nitrosomonadales</taxon>
        <taxon>Sterolibacteriaceae</taxon>
        <taxon>Rugosibacter</taxon>
    </lineage>
</organism>
<reference evidence="5 6" key="1">
    <citation type="journal article" date="2015" name="Genome Announc.">
        <title>Complete Genome Sequence of a Novel Bacterium within the Family Rhodocyclaceae That Degrades Polycyclic Aromatic Hydrocarbons.</title>
        <authorList>
            <person name="Singleton D.R."/>
            <person name="Dickey A.N."/>
            <person name="Scholl E.H."/>
            <person name="Wright F.A."/>
            <person name="Aitken M.D."/>
        </authorList>
    </citation>
    <scope>NUCLEOTIDE SEQUENCE [LARGE SCALE GENOMIC DNA]</scope>
    <source>
        <strain evidence="6">PG1-Ca6</strain>
    </source>
</reference>
<dbReference type="GO" id="GO:0017004">
    <property type="term" value="P:cytochrome complex assembly"/>
    <property type="evidence" value="ECO:0007669"/>
    <property type="project" value="UniProtKB-KW"/>
</dbReference>
<dbReference type="SUPFAM" id="SSF52833">
    <property type="entry name" value="Thioredoxin-like"/>
    <property type="match status" value="1"/>
</dbReference>
<evidence type="ECO:0000256" key="2">
    <source>
        <dbReference type="ARBA" id="ARBA00022748"/>
    </source>
</evidence>
<evidence type="ECO:0000256" key="1">
    <source>
        <dbReference type="ARBA" id="ARBA00004196"/>
    </source>
</evidence>
<dbReference type="GO" id="GO:0015036">
    <property type="term" value="F:disulfide oxidoreductase activity"/>
    <property type="evidence" value="ECO:0007669"/>
    <property type="project" value="UniProtKB-ARBA"/>
</dbReference>
<dbReference type="EMBL" id="CP010554">
    <property type="protein sequence ID" value="AJP47503.1"/>
    <property type="molecule type" value="Genomic_DNA"/>
</dbReference>